<comment type="caution">
    <text evidence="3">The sequence shown here is derived from an EMBL/GenBank/DDBJ whole genome shotgun (WGS) entry which is preliminary data.</text>
</comment>
<dbReference type="RefSeq" id="WP_179755745.1">
    <property type="nucleotide sequence ID" value="NZ_BAAAGN010000019.1"/>
</dbReference>
<gene>
    <name evidence="3" type="ORF">BJ968_004525</name>
</gene>
<feature type="transmembrane region" description="Helical" evidence="2">
    <location>
        <begin position="31"/>
        <end position="49"/>
    </location>
</feature>
<keyword evidence="2" id="KW-0472">Membrane</keyword>
<protein>
    <submittedName>
        <fullName evidence="3">Uncharacterized protein</fullName>
    </submittedName>
</protein>
<keyword evidence="2" id="KW-0812">Transmembrane</keyword>
<organism evidence="3 4">
    <name type="scientific">Kineococcus aurantiacus</name>
    <dbReference type="NCBI Taxonomy" id="37633"/>
    <lineage>
        <taxon>Bacteria</taxon>
        <taxon>Bacillati</taxon>
        <taxon>Actinomycetota</taxon>
        <taxon>Actinomycetes</taxon>
        <taxon>Kineosporiales</taxon>
        <taxon>Kineosporiaceae</taxon>
        <taxon>Kineococcus</taxon>
    </lineage>
</organism>
<feature type="region of interest" description="Disordered" evidence="1">
    <location>
        <begin position="137"/>
        <end position="158"/>
    </location>
</feature>
<feature type="transmembrane region" description="Helical" evidence="2">
    <location>
        <begin position="98"/>
        <end position="127"/>
    </location>
</feature>
<name>A0A7Y9DQK6_9ACTN</name>
<feature type="transmembrane region" description="Helical" evidence="2">
    <location>
        <begin position="7"/>
        <end position="25"/>
    </location>
</feature>
<dbReference type="EMBL" id="JACCBB010000001">
    <property type="protein sequence ID" value="NYD24985.1"/>
    <property type="molecule type" value="Genomic_DNA"/>
</dbReference>
<keyword evidence="2" id="KW-1133">Transmembrane helix</keyword>
<feature type="compositionally biased region" description="Basic and acidic residues" evidence="1">
    <location>
        <begin position="145"/>
        <end position="158"/>
    </location>
</feature>
<sequence>MHYAALVMVYAVGLLPILVLSTIGWWPLRPWQVVVILLVLALPVVSVVDDSPLAELGWIGVYGVPWAVHLIAPWAMLFTTRARVRIAMPVTVIAVQPLYFATTGAIYLVVFATVPVLSAGFALLVAWGRRLDERDKAQADQALGGERETAPDEPSGRQ</sequence>
<accession>A0A7Y9DQK6</accession>
<evidence type="ECO:0000313" key="3">
    <source>
        <dbReference type="EMBL" id="NYD24985.1"/>
    </source>
</evidence>
<evidence type="ECO:0000313" key="4">
    <source>
        <dbReference type="Proteomes" id="UP000521922"/>
    </source>
</evidence>
<dbReference type="AlphaFoldDB" id="A0A7Y9DQK6"/>
<reference evidence="3 4" key="1">
    <citation type="submission" date="2020-07" db="EMBL/GenBank/DDBJ databases">
        <title>Sequencing the genomes of 1000 actinobacteria strains.</title>
        <authorList>
            <person name="Klenk H.-P."/>
        </authorList>
    </citation>
    <scope>NUCLEOTIDE SEQUENCE [LARGE SCALE GENOMIC DNA]</scope>
    <source>
        <strain evidence="3 4">DSM 7487</strain>
    </source>
</reference>
<evidence type="ECO:0000256" key="1">
    <source>
        <dbReference type="SAM" id="MobiDB-lite"/>
    </source>
</evidence>
<feature type="transmembrane region" description="Helical" evidence="2">
    <location>
        <begin position="56"/>
        <end position="78"/>
    </location>
</feature>
<dbReference type="Proteomes" id="UP000521922">
    <property type="component" value="Unassembled WGS sequence"/>
</dbReference>
<proteinExistence type="predicted"/>
<evidence type="ECO:0000256" key="2">
    <source>
        <dbReference type="SAM" id="Phobius"/>
    </source>
</evidence>
<keyword evidence="4" id="KW-1185">Reference proteome</keyword>